<feature type="compositionally biased region" description="Low complexity" evidence="2">
    <location>
        <begin position="4816"/>
        <end position="4851"/>
    </location>
</feature>
<protein>
    <recommendedName>
        <fullName evidence="3">RAVE complex protein Rav1 C-terminal domain-containing protein</fullName>
    </recommendedName>
</protein>
<feature type="region of interest" description="Disordered" evidence="2">
    <location>
        <begin position="2446"/>
        <end position="2497"/>
    </location>
</feature>
<feature type="region of interest" description="Disordered" evidence="2">
    <location>
        <begin position="5671"/>
        <end position="5713"/>
    </location>
</feature>
<feature type="compositionally biased region" description="Low complexity" evidence="2">
    <location>
        <begin position="3604"/>
        <end position="3613"/>
    </location>
</feature>
<feature type="region of interest" description="Disordered" evidence="2">
    <location>
        <begin position="5176"/>
        <end position="5270"/>
    </location>
</feature>
<organism evidence="4 5">
    <name type="scientific">Toxoplasma gondii</name>
    <dbReference type="NCBI Taxonomy" id="5811"/>
    <lineage>
        <taxon>Eukaryota</taxon>
        <taxon>Sar</taxon>
        <taxon>Alveolata</taxon>
        <taxon>Apicomplexa</taxon>
        <taxon>Conoidasida</taxon>
        <taxon>Coccidia</taxon>
        <taxon>Eucoccidiorida</taxon>
        <taxon>Eimeriorina</taxon>
        <taxon>Sarcocystidae</taxon>
        <taxon>Toxoplasma</taxon>
    </lineage>
</organism>
<feature type="coiled-coil region" evidence="1">
    <location>
        <begin position="3369"/>
        <end position="3396"/>
    </location>
</feature>
<feature type="compositionally biased region" description="Basic and acidic residues" evidence="2">
    <location>
        <begin position="4880"/>
        <end position="4891"/>
    </location>
</feature>
<keyword evidence="1" id="KW-0175">Coiled coil</keyword>
<feature type="region of interest" description="Disordered" evidence="2">
    <location>
        <begin position="1210"/>
        <end position="1234"/>
    </location>
</feature>
<feature type="region of interest" description="Disordered" evidence="2">
    <location>
        <begin position="4876"/>
        <end position="4898"/>
    </location>
</feature>
<feature type="region of interest" description="Disordered" evidence="2">
    <location>
        <begin position="6322"/>
        <end position="6355"/>
    </location>
</feature>
<feature type="compositionally biased region" description="Basic and acidic residues" evidence="2">
    <location>
        <begin position="4542"/>
        <end position="4568"/>
    </location>
</feature>
<feature type="compositionally biased region" description="Basic residues" evidence="2">
    <location>
        <begin position="6333"/>
        <end position="6344"/>
    </location>
</feature>
<feature type="region of interest" description="Disordered" evidence="2">
    <location>
        <begin position="4535"/>
        <end position="4571"/>
    </location>
</feature>
<feature type="region of interest" description="Disordered" evidence="2">
    <location>
        <begin position="3091"/>
        <end position="3117"/>
    </location>
</feature>
<feature type="compositionally biased region" description="Basic and acidic residues" evidence="2">
    <location>
        <begin position="627"/>
        <end position="642"/>
    </location>
</feature>
<feature type="region of interest" description="Disordered" evidence="2">
    <location>
        <begin position="1266"/>
        <end position="1295"/>
    </location>
</feature>
<feature type="compositionally biased region" description="Gly residues" evidence="2">
    <location>
        <begin position="6171"/>
        <end position="6181"/>
    </location>
</feature>
<feature type="compositionally biased region" description="Polar residues" evidence="2">
    <location>
        <begin position="3541"/>
        <end position="3555"/>
    </location>
</feature>
<name>A0A7J6K316_TOXGO</name>
<comment type="caution">
    <text evidence="4">The sequence shown here is derived from an EMBL/GenBank/DDBJ whole genome shotgun (WGS) entry which is preliminary data.</text>
</comment>
<feature type="region of interest" description="Disordered" evidence="2">
    <location>
        <begin position="3463"/>
        <end position="3613"/>
    </location>
</feature>
<feature type="region of interest" description="Disordered" evidence="2">
    <location>
        <begin position="3918"/>
        <end position="3945"/>
    </location>
</feature>
<dbReference type="Gene3D" id="2.130.10.10">
    <property type="entry name" value="YVTN repeat-like/Quinoprotein amine dehydrogenase"/>
    <property type="match status" value="1"/>
</dbReference>
<feature type="compositionally biased region" description="Basic and acidic residues" evidence="2">
    <location>
        <begin position="654"/>
        <end position="668"/>
    </location>
</feature>
<feature type="compositionally biased region" description="Basic and acidic residues" evidence="2">
    <location>
        <begin position="757"/>
        <end position="798"/>
    </location>
</feature>
<feature type="compositionally biased region" description="Basic and acidic residues" evidence="2">
    <location>
        <begin position="1925"/>
        <end position="1941"/>
    </location>
</feature>
<feature type="region of interest" description="Disordered" evidence="2">
    <location>
        <begin position="23"/>
        <end position="70"/>
    </location>
</feature>
<evidence type="ECO:0000259" key="3">
    <source>
        <dbReference type="Pfam" id="PF12234"/>
    </source>
</evidence>
<feature type="compositionally biased region" description="Acidic residues" evidence="2">
    <location>
        <begin position="2355"/>
        <end position="2371"/>
    </location>
</feature>
<feature type="region of interest" description="Disordered" evidence="2">
    <location>
        <begin position="4809"/>
        <end position="4852"/>
    </location>
</feature>
<feature type="compositionally biased region" description="Low complexity" evidence="2">
    <location>
        <begin position="3921"/>
        <end position="3930"/>
    </location>
</feature>
<dbReference type="PANTHER" id="PTHR24216:SF65">
    <property type="entry name" value="PAXILLIN-LIKE PROTEIN 1"/>
    <property type="match status" value="1"/>
</dbReference>
<feature type="compositionally biased region" description="Basic and acidic residues" evidence="2">
    <location>
        <begin position="35"/>
        <end position="52"/>
    </location>
</feature>
<dbReference type="Pfam" id="PF12234">
    <property type="entry name" value="Rav1p_C"/>
    <property type="match status" value="1"/>
</dbReference>
<dbReference type="EMBL" id="JAAUHK010000194">
    <property type="protein sequence ID" value="KAF4641638.1"/>
    <property type="molecule type" value="Genomic_DNA"/>
</dbReference>
<feature type="compositionally biased region" description="Basic and acidic residues" evidence="2">
    <location>
        <begin position="3499"/>
        <end position="3508"/>
    </location>
</feature>
<feature type="compositionally biased region" description="Low complexity" evidence="2">
    <location>
        <begin position="4650"/>
        <end position="4661"/>
    </location>
</feature>
<evidence type="ECO:0000313" key="5">
    <source>
        <dbReference type="Proteomes" id="UP000557509"/>
    </source>
</evidence>
<feature type="region of interest" description="Disordered" evidence="2">
    <location>
        <begin position="1856"/>
        <end position="1965"/>
    </location>
</feature>
<feature type="region of interest" description="Disordered" evidence="2">
    <location>
        <begin position="3411"/>
        <end position="3451"/>
    </location>
</feature>
<feature type="region of interest" description="Disordered" evidence="2">
    <location>
        <begin position="1434"/>
        <end position="1458"/>
    </location>
</feature>
<feature type="compositionally biased region" description="Low complexity" evidence="2">
    <location>
        <begin position="5993"/>
        <end position="6003"/>
    </location>
</feature>
<feature type="compositionally biased region" description="Basic and acidic residues" evidence="2">
    <location>
        <begin position="2527"/>
        <end position="2544"/>
    </location>
</feature>
<feature type="compositionally biased region" description="Low complexity" evidence="2">
    <location>
        <begin position="23"/>
        <end position="33"/>
    </location>
</feature>
<dbReference type="InterPro" id="IPR036322">
    <property type="entry name" value="WD40_repeat_dom_sf"/>
</dbReference>
<feature type="compositionally biased region" description="Basic and acidic residues" evidence="2">
    <location>
        <begin position="1221"/>
        <end position="1234"/>
    </location>
</feature>
<dbReference type="PANTHER" id="PTHR24216">
    <property type="entry name" value="PAXILLIN-RELATED"/>
    <property type="match status" value="1"/>
</dbReference>
<feature type="compositionally biased region" description="Polar residues" evidence="2">
    <location>
        <begin position="2110"/>
        <end position="2120"/>
    </location>
</feature>
<evidence type="ECO:0000256" key="2">
    <source>
        <dbReference type="SAM" id="MobiDB-lite"/>
    </source>
</evidence>
<feature type="compositionally biased region" description="Pro residues" evidence="2">
    <location>
        <begin position="5215"/>
        <end position="5225"/>
    </location>
</feature>
<reference evidence="4 5" key="1">
    <citation type="submission" date="2020-03" db="EMBL/GenBank/DDBJ databases">
        <title>Genome sequence of Toxoplasma gondii RH-88 strain.</title>
        <authorList>
            <person name="Lorenzi H.A."/>
            <person name="Venepally P."/>
            <person name="Rozenberg A."/>
            <person name="Sibley D."/>
        </authorList>
    </citation>
    <scope>NUCLEOTIDE SEQUENCE [LARGE SCALE GENOMIC DNA]</scope>
    <source>
        <strain evidence="4 5">RH-88</strain>
    </source>
</reference>
<sequence length="6668" mass="691073">MPPFSPPPPSSSFSSSFSSVSKSAVSSSAQAPPRDGPDAFHGDSSGLREREMSAPLGSSPPCSSVSSAARTPQADVAGFPSFLSSVASTSQTLSLSVASTSSGPSPPPSHLLNAAHLPHWSLATSPAPCSPQAFPSSPDALIGACIPLPPAATAGKVSRANGSLPPFCVVVAAVSPIIHTSSGLDGSSVSALCSAPRLDAGGGAPDASSASSSFEAAQPTGAAAVSSLEGSLSREQVATCLSLSSSFVYAAAFHSCSQLRCLSDCVYSALSNEVYLIHVPALLFAQKLSRPFADCAGHVGGTDGLDRPVATALGAQGAACVWPSQVYVHPRRRYKTVACADGGGGLGPWGRRPYGLRGEDEGSPDARRLAVARRRTFLTQISCQSLWRPAATADGSSGESVASSCPVSRAGTLSGEDLLRGDRRRQPSRPLSWEGLPLHALSGVETAGVDRCVLGGFPLSPAVSASSQPPSVLLSLLSRVLPAPFPSLWPPLVLLQNLEKEDPVGDERGDTIERRETSDAPSAHLAFSSSRSSRPPMSPSLSASSPSPSAASHAMVLGHAYAMSVCTHMGATRSVQIHPPTACTALLLFSDVEGWGVHVWREREPCSGVLELAIRVEVPAPLSSLDGDERGGRRETKRHWSDLSRGSIEADVQGAERESVKKEEKAEAQGDWSWRPATPHGLVKVAVLELDDRMQGIGGSGLSSLDFGLADSSPFAAVPRQHILFFYLASEPRVENDLSTFFPTQKLPVPRTKPPRSSRDGENKDAFVSGERESRRRPAGEETAREKSEMRKRPREKSERRQFAFLGAFMVDGLARGAVGRPVVQRVAGPAQVPLHATGVDVAEIEKVEPCEISMMTSFLTVSSSSAVPPVPSGVVLGAPVAGGLPLCGASAALPPLVGARQQQQIWSTQRRSGVSSVSAMAGNLVWGELTGLLASAIPSCRLTLRTGANDQVELLLSPLVLCCPEPPAPSKTNPEPGAGEAEGGRGGEAVMGPCLRYALRCLSSVSRRFLPVAAPASLEALWLRRRSLLRPLAGLAPAPSALWLLPLQQTLRGKDAGYSPPSLTTLCKQVAPQRTLDSSGGGWEGDEEPSLRLQQNEGAHASTFTSSEGADINASLAVSPRPSPAPGGDSAEETAMKSSFSRSASRASACAVSPSLMSLAVLPEFNVAAGIVGTDEAGEPSGPVYLWHYSDMLAGRPPVCCLQSRLSGDSRVRSKPGHSLRGEGRRRAEASRRERLLPPMQQVSWVPASSLALFQRACAGARVDVQSAGGPDLEETPEGPLRLPGDAGERRKDTEEALARPDMVSGHLPVLLCVAAEAIREGECMRTKTRRRPLVYAFEVDLLHALFGIRQVSLAVAPSMSPIVPSLSPFEAPVSARSPCRPAAGRRDPFCSFARVVASQVVELPVTFVARTVQSRLLLLLLVETVESLRPHASSLEKEVEPADLDPLARGSTQPRPSSSLSYSLLLFGLGPHLCLINPEATLARGEHKREEALSRSAPEDIFPSQPGSSPASVDSFVRRQAGVLGSELLGVWPALSPLEAHATWGEAGEPLLDACVVSSSALLLASPLFFHEPAGVFQPSVNSSPVRGISRLRHQLPSQSVSGAANPALFSGGGVCFLFLLRLVAPVPSIGAEALPAVPSNGDSEALRGFGRDLDPCALSQLSLFAVASVPQRRRVTALALAPDTLAVGTGLAPSRPFRREREAAVGGVEPEAPLAFVYSLRGLPLVVPCASEASVRTAALSFLSSLAVSSGRPQAPVAEPQSSPSSAAEHSVLSDLAQSFACAQASGVGAASLGPTRRDVPSPVSPATGSSPAETCALGLERVLAAVAAAPHLKPETALPLVRLGGAPLGQLASGAATGGPRQASASRCSGPKPACHRAPPRIDGKSREAPNPSPSFTSAYGRLRTWRRGQGTLAVPPAETGDNRGPNEGHRARDRAETAVSVAGPGLEPSSGGTSSAGSGQADFASHRVCRMGLCRLPGATTGLLVKTVRCRPARGDRMMSPDDACSCVYLFVSVPAQAGQSRFGSRFRLPAAQSAPHIWLRLLPLPPENCLPTPQLQAFYRHPLVAGLRDAWWGPEASATLFAFLALPPATCLGGFATSHLGDETGNTSEASGATTPLPHHTSGAPSPLVLSRQASTEALLSPGLFSGLPDELRARPDSTQALLASPVPGLVQRFSLHTLLPLLLPVAAFPWAPLTGAPAGPRGPEEPHRSRLSPGVSERPSVQVNPTNAAAATVASVASASESHTTLALCQQREQWEIERRMLQVVAAPLLLPYHPSVLGALFSSGFVGSVKWILGTLLRCLRAAGLARGDKTDSSGVRIRGLETSASLETTRLLGGFIEPKESRVSEAESEGLWDAAAPDETDAGDPRAGALSKELGGADAVCGCPNRGSWNSGNAKAANDLCGCCCVLESLLQTSMMCVSGVFLQLAAEEQDRVAARAARGLQSNAKGPSKDSRSSRRDGAAWEGPGASLASSSEAAVGSGDLRGTQVPAQRRQGLFETLLTRCGVAGRGETAGPIASDGRELSCPKADSEHLGVSSERDDLFAGLASGARAFEAPRPKVGERAADLFAASPGLDEDPFDVSDILGLRKKGVDVFGANALGTSTRCDQPTQSQAPPCPSPSLSCLSAFSPASLDPVTVGLTPADYKLLLLLLAQDLPGLRLSPLEQRQLWGFVAALRSLELGQSDRGEKSVSSLVEDFPQVAAAVFEAAGAASDAIALSGACGRARGGLSVPADALLTTGSAMQLEAGGNLRPKEEKATRSGWGFEEEQAARLAGNALRSWALRGSTAATDGKRRSGEMGKEACLARARLGLLQVEPEADLPRSGSQAPPQQPSSPVVSSSLLSSEDLCWCVHADGEEAMLAEAVASARQAPGAQGKLLWPHIKKRGVGFWLRNPTQVKALADLLLKDATVLAAAETAAQQGPFGAQGGRNGDRGAGVASGLAFQTAEARGGAEDRPGGHSKASHPFLHQDSAALWSVASARLNFIKAAYKQQKNLKVVEFLSRDFSDPRSQAAAEKNAYKLVQQRRYHLALAFFILARQIREVCDLCCRQLQDVQLALFLCRLTDATQRPCGPPLGADSFSSASAFPPPTDASSRQSPSSLTSAGAGCAPPSPGSLPVACGTLCPSASPPPLSSPTLGAESPGGALSPSSVTSSPAAEYRRVLILRLAPLAAAAGDVWLLHLAFWLAGDHGAAFFVLLPPHLPPASFSRLAPLTQPHAQIATCCPTEGGRRANSRGCASPDHTWNWHSEHSDLSTLTPFDPRPFFFSPHSSRASCLSPYLSSLVSASGSARASLITHAEAGLSRLQGAPTGFFSWAGTDASDTASLHEDADRFDGGALRHSALSLSLVAFRSVVQNALPIQRLRVQLEEQHTQLQLARELHAQLRAQSPLARALGSAVSVVCGPREDTGTGDGHSPGDDQSRTLSFGSLPSRGSLSNQPPFHFLHHSSASTLAGFSDTTRGDSEVGGGALGRRGESGWVDSAVDWGADGDSDREGRETGDTASAGTSRRRPGGSGGPEGEQRIAFGGEGSRDSPQLQSHSDATQGSAVGLGPLGAPSPRPPGDRERRAVPASPGTSAGSIEARGASGGATPTEPAGVGESSGAEASGVARGVELAESAVFGEAVLWALKNPAAAAMCELYLLTLAYLHRGEAFLAAVAATRFLALARRADLDERQEGEKSSGLSHAPGEEHAVSSRGETGLGRSCGDSGDFASTRVARGGPTAQAAFELLFASWAPCLTVNRSLPSSEAAMQIRLPLPESLFEVKAGESCPSPQLSATLAALTGLNAGTLLLLPESPFASLLSLPVASGVSEKVAPNCLHCGVSEAASSPQAVSLSLPDTVASCFVAFLDRMCGAAGCRLVLNKTLLASSSLSAAAARKSATAFPFSPHCPSCRPRIFANAEAASLAGLTEPSESPSAPSVAAPPMPSAGETGALSAPVSSAFHQNTQGTVPSPIRALGLLESIAAQLLLWSDRRRRMTLSPGVSGDRDPLALGACSCAERRLLQAIQAAGKLGGGRRLAAVAADAMAWAAGVGPVAAAMREQRLWHRLLRAPETAAGPGVPQGADGPSGSGAVSSPPSETRVFSSSTRDSPVLGWAEASALGGRLPTFFEEDTQHLASNCFLAALRAAALGRRAAAARRCERALGAGAATGGPSGLAVSRRGRKAAWRLARFCAAGWVRSEALLNLSWRREVRTLLQVPADEFGAARYAYAPGLRGGESSETPVVGERRTTRETFMRGALGVLAKELIAAFDAPERQLFDSLALFCCTATAAAELDVSLSSEGSLPTSVQGGRHEGARSFVCGACTDLGEDPPSVSSALRPSSAVLSLEQLERLFHLAVVALACVSLCLSAAFPFLSLFFSLHPSTHTGAQLAPSAISDDLGLTPNSAPKQETGGAEDRPRASSTETATGELRPGLRPADEIKGAGLVSPPETSRPGASAEPRLRARDGFGASGGPYDPEVLGEDAARDVRPFHPLRTVLHVAVYLHFILMQPERSTWRVELRRHLRDFLWPRLLLGSVAESSEQAAGDAGEEGRSGACEADRDRSARSRGPRAEGPRGGKANFFPASSSLLQCLATCLSVKVFEFLLDALRAVDREALRLLHFLQLLSLVASASAAAGDTEAEQEQSVGVNGEAAEAPSPRSSSTSAGRLSRSVSGLEADGFATAGCRISALALRLQERQIDLLRGWIDRLCFSLSSFLCTHLRPLLTRAAPLAASLLLPLLCCTDPAGGGARTPEFDRSSFLGTSLGTATKSAKASLLCGSISELLGPEASQLWILLGCTNRLQWLFSQLPFLPLPQPAPPSAQPSSGLGAPPSGGAQGAPKNSAGLPAPAGPVGIPAGRGTLQKLSAGVAERAARAAALPGSLAEARSSREGAGHRALGDGGSVGGFGARAGKKAGGESWSRLQLQEQLVRAGIPHLLLGDRPQAPQRQSGLGWPLSRLQQQLLAELPSLRVADELVVSGAFPGVPCVLGGLFPPGKICSIAASRSSVNALDALRKAYDHHLPSFLTPQAVALLLAEAAGMPCHHREDALRVSATSLSLSAPWWSSPCCAVPLCAVLGPVTAACSGTSHRRYFLPAGASMSTDLAIGVGPLEGLSAPGAAPRLASNYVLRTVRIPPSLLGASPSGGDTCTASLLYGAAAAVHATAAATAAVAATAEERSAHLVSRKQAASASPPERVVDLRTKNRASVPDAEAASKRQTSPRPLPPGSPVPSDPSAVQPESPPPQSRAQSAGPSDLEATGVGNRRSEGESRSSRRDRAEALRAEARWLLSLSAPLVSEAGGPGGAFVGIAPLRRATVNSSQHLQRRLGRVQGPPQLRRGVSGPKLSTHGCFDANFDSLLKTSGLLSASWSEGSVLLSVWFGYLLTRDTSLFAYAQVDRMSAAMRLLAAAAAADVSAPREEGVGSRGGAAKPGGPSGASGAGKAVSTHPLSPTGADPPGSIGAAVAGHGFSAAPSLEPTFPYQAFPSLSVLRSRFSFTGAVGAHPFLPIFAAALQAVEVQSSPATAFAAILRPFGAHARSLPKGSPAALPATTRMDGPSGAESRDAGSSAVKADAAARHAGPRAGGECGDSDVARVAPSSGATQFRAAAESARAGAVGPGEKGTRLTADSRSASFAGACGHPREDLDSETGRAAGSDERRQMPQALAVREEVAALSVSDRGEGSFSFDVGPPTETGKETGAKGRAGAPSPGATGARVGGVDSSALVPSTVGGATTRGHPQEVRLQSFGRITAVVWSESGDSLFLADSNGWVRVFGLLRGPLMPPSAAVAVAAAAADPDTAARLGISTHLPRHHHHHRKPSSGLKEGMLAAALQQVSRPTVAWRAHVSTAEVIPLFGCGSWLLTRGVGLFPHALRHDPVLVEGRPFSVGASLEPAGPRPCGTGGATSETGEPDPNFFYRRGRGREGAGRGDGRRSVSVGNNADGDGDGDDEDPALGFEESGALRSEWLPTHAKPPMRASVQALNASVNSPDSGGLGAGRGGRAATPPGRMRASAVDDQLSAQPEAVPHSPRDDRGDSGDELRRRQRSRPDSDKRGGAKKGGHYHHPFSIFRRGRGKGCCEAAAAAAAGGGLGRMRSACLPARRRESVSVTTETEKDGAEDAPLGPKRRRSFRMLPNAARRFRGADVIAKIHSRLLQYQSQLQLRHGGSQFLSRRNSQRDGGLGAGKGRTQGGAEAKGPALFEHPVSGPLTRGRIGAEGLGLSGDCALYSEGDGPEEENADSGPLAAALPLQQWTSALFGFGGPEVSDDETSQSGKERVLDKTIKQMPQIAGPCICVWDLWDMTEGGGPRLDCVITCDDLLLSRIQQHLAGVGGAPGPLGSRASKRGKKSKKQVHTSDDTRSRDTWEVVPTHTPTCMCVAVLQDGPALCGCCGAACSGGCGCAPVGVQRERDGGARNSERGTDARASRRHTVCAGGSSCRCCSWCCGSVRCVVYGDTDGSVHAVDLAAQEEVHRWRAHPSAVAACSVSRPAAACPSHSTVPGSWLITAAAASAADATFRCWSLSALAGGAPFLLYEFTSPGHIPLPLRDAGRAPRPPVTVAGSALFSSWRGELGPAPGVLVGDGGCSPEERRSVEHPGVWGEAERLGVPRQPPQSVSPFSPFAPSSANALVRLLGGDAKETKENTPAHAEESVSMLQVVSPGGILTVRHDGTALLNRL</sequence>
<feature type="region of interest" description="Disordered" evidence="2">
    <location>
        <begin position="5532"/>
        <end position="5591"/>
    </location>
</feature>
<feature type="domain" description="RAVE complex protein Rav1 C-terminal" evidence="3">
    <location>
        <begin position="2996"/>
        <end position="3079"/>
    </location>
</feature>
<dbReference type="VEuPathDB" id="ToxoDB:TGME49_230000"/>
<feature type="region of interest" description="Disordered" evidence="2">
    <location>
        <begin position="5977"/>
        <end position="6059"/>
    </location>
</feature>
<feature type="region of interest" description="Disordered" evidence="2">
    <location>
        <begin position="4632"/>
        <end position="4661"/>
    </location>
</feature>
<dbReference type="InterPro" id="IPR022033">
    <property type="entry name" value="Rav1p_C"/>
</dbReference>
<evidence type="ECO:0000313" key="4">
    <source>
        <dbReference type="EMBL" id="KAF4641638.1"/>
    </source>
</evidence>
<feature type="region of interest" description="Disordered" evidence="2">
    <location>
        <begin position="6098"/>
        <end position="6117"/>
    </location>
</feature>
<feature type="region of interest" description="Disordered" evidence="2">
    <location>
        <begin position="5410"/>
        <end position="5450"/>
    </location>
</feature>
<feature type="region of interest" description="Disordered" evidence="2">
    <location>
        <begin position="2520"/>
        <end position="2544"/>
    </location>
</feature>
<feature type="region of interest" description="Disordered" evidence="2">
    <location>
        <begin position="3682"/>
        <end position="3713"/>
    </location>
</feature>
<feature type="compositionally biased region" description="Basic and acidic residues" evidence="2">
    <location>
        <begin position="5914"/>
        <end position="5925"/>
    </location>
</feature>
<accession>A0A7J6K316</accession>
<feature type="region of interest" description="Disordered" evidence="2">
    <location>
        <begin position="1070"/>
        <end position="1140"/>
    </location>
</feature>
<feature type="region of interest" description="Disordered" evidence="2">
    <location>
        <begin position="2108"/>
        <end position="2133"/>
    </location>
</feature>
<feature type="region of interest" description="Disordered" evidence="2">
    <location>
        <begin position="744"/>
        <end position="798"/>
    </location>
</feature>
<feature type="compositionally biased region" description="Acidic residues" evidence="2">
    <location>
        <begin position="5935"/>
        <end position="5944"/>
    </location>
</feature>
<gene>
    <name evidence="4" type="ORF">TGRH88_074480</name>
</gene>
<keyword evidence="5" id="KW-1185">Reference proteome</keyword>
<feature type="compositionally biased region" description="Basic and acidic residues" evidence="2">
    <location>
        <begin position="6098"/>
        <end position="6109"/>
    </location>
</feature>
<feature type="region of interest" description="Disordered" evidence="2">
    <location>
        <begin position="623"/>
        <end position="674"/>
    </location>
</feature>
<feature type="region of interest" description="Disordered" evidence="2">
    <location>
        <begin position="1488"/>
        <end position="1513"/>
    </location>
</feature>
<feature type="region of interest" description="Disordered" evidence="2">
    <location>
        <begin position="1793"/>
        <end position="1815"/>
    </location>
</feature>
<feature type="region of interest" description="Disordered" evidence="2">
    <location>
        <begin position="2828"/>
        <end position="2847"/>
    </location>
</feature>
<feature type="region of interest" description="Disordered" evidence="2">
    <location>
        <begin position="503"/>
        <end position="549"/>
    </location>
</feature>
<feature type="compositionally biased region" description="Polar residues" evidence="2">
    <location>
        <begin position="1093"/>
        <end position="1109"/>
    </location>
</feature>
<feature type="region of interest" description="Disordered" evidence="2">
    <location>
        <begin position="2350"/>
        <end position="2375"/>
    </location>
</feature>
<feature type="compositionally biased region" description="Low complexity" evidence="2">
    <location>
        <begin position="521"/>
        <end position="549"/>
    </location>
</feature>
<feature type="region of interest" description="Disordered" evidence="2">
    <location>
        <begin position="5880"/>
        <end position="5947"/>
    </location>
</feature>
<feature type="region of interest" description="Disordered" evidence="2">
    <location>
        <begin position="2204"/>
        <end position="2229"/>
    </location>
</feature>
<feature type="region of interest" description="Disordered" evidence="2">
    <location>
        <begin position="6157"/>
        <end position="6198"/>
    </location>
</feature>
<feature type="compositionally biased region" description="Basic and acidic residues" evidence="2">
    <location>
        <begin position="6020"/>
        <end position="6046"/>
    </location>
</feature>
<dbReference type="Proteomes" id="UP000557509">
    <property type="component" value="Unassembled WGS sequence"/>
</dbReference>
<feature type="region of interest" description="Disordered" evidence="2">
    <location>
        <begin position="4386"/>
        <end position="4468"/>
    </location>
</feature>
<evidence type="ECO:0000256" key="1">
    <source>
        <dbReference type="SAM" id="Coils"/>
    </source>
</evidence>
<feature type="region of interest" description="Disordered" evidence="2">
    <location>
        <begin position="4065"/>
        <end position="4096"/>
    </location>
</feature>
<feature type="compositionally biased region" description="Basic residues" evidence="2">
    <location>
        <begin position="6047"/>
        <end position="6059"/>
    </location>
</feature>
<feature type="region of interest" description="Disordered" evidence="2">
    <location>
        <begin position="3140"/>
        <end position="3161"/>
    </location>
</feature>
<feature type="compositionally biased region" description="Basic and acidic residues" evidence="2">
    <location>
        <begin position="5257"/>
        <end position="5270"/>
    </location>
</feature>
<feature type="compositionally biased region" description="Low complexity" evidence="2">
    <location>
        <begin position="1954"/>
        <end position="1964"/>
    </location>
</feature>
<feature type="compositionally biased region" description="Basic and acidic residues" evidence="2">
    <location>
        <begin position="2457"/>
        <end position="2469"/>
    </location>
</feature>
<dbReference type="SUPFAM" id="SSF50978">
    <property type="entry name" value="WD40 repeat-like"/>
    <property type="match status" value="1"/>
</dbReference>
<feature type="compositionally biased region" description="Gly residues" evidence="2">
    <location>
        <begin position="5416"/>
        <end position="5432"/>
    </location>
</feature>
<dbReference type="InterPro" id="IPR015943">
    <property type="entry name" value="WD40/YVTN_repeat-like_dom_sf"/>
</dbReference>
<feature type="compositionally biased region" description="Polar residues" evidence="2">
    <location>
        <begin position="3431"/>
        <end position="3448"/>
    </location>
</feature>
<feature type="region of interest" description="Disordered" evidence="2">
    <location>
        <begin position="5603"/>
        <end position="5656"/>
    </location>
</feature>
<feature type="compositionally biased region" description="Basic and acidic residues" evidence="2">
    <location>
        <begin position="503"/>
        <end position="518"/>
    </location>
</feature>
<proteinExistence type="predicted"/>
<feature type="compositionally biased region" description="Basic and acidic residues" evidence="2">
    <location>
        <begin position="6345"/>
        <end position="6355"/>
    </location>
</feature>